<dbReference type="OrthoDB" id="5450317at2"/>
<dbReference type="EMBL" id="FNTX01000002">
    <property type="protein sequence ID" value="SEE87770.1"/>
    <property type="molecule type" value="Genomic_DNA"/>
</dbReference>
<evidence type="ECO:0000313" key="3">
    <source>
        <dbReference type="EMBL" id="SEE87770.1"/>
    </source>
</evidence>
<dbReference type="STRING" id="648782.SAMN04488554_3336"/>
<gene>
    <name evidence="3" type="ORF">SAMN04488554_3336</name>
</gene>
<dbReference type="InterPro" id="IPR006680">
    <property type="entry name" value="Amidohydro-rel"/>
</dbReference>
<evidence type="ECO:0000313" key="4">
    <source>
        <dbReference type="Proteomes" id="UP000199220"/>
    </source>
</evidence>
<dbReference type="PANTHER" id="PTHR43569">
    <property type="entry name" value="AMIDOHYDROLASE"/>
    <property type="match status" value="1"/>
</dbReference>
<dbReference type="InterPro" id="IPR032466">
    <property type="entry name" value="Metal_Hydrolase"/>
</dbReference>
<dbReference type="Pfam" id="PF04909">
    <property type="entry name" value="Amidohydro_2"/>
    <property type="match status" value="1"/>
</dbReference>
<dbReference type="GO" id="GO:0016787">
    <property type="term" value="F:hydrolase activity"/>
    <property type="evidence" value="ECO:0007669"/>
    <property type="project" value="InterPro"/>
</dbReference>
<dbReference type="PANTHER" id="PTHR43569:SF2">
    <property type="entry name" value="AMIDOHYDROLASE-RELATED DOMAIN-CONTAINING PROTEIN"/>
    <property type="match status" value="1"/>
</dbReference>
<dbReference type="Gene3D" id="3.20.20.140">
    <property type="entry name" value="Metal-dependent hydrolases"/>
    <property type="match status" value="1"/>
</dbReference>
<accession>A0A1H5MFA5</accession>
<feature type="domain" description="Amidohydrolase-related" evidence="2">
    <location>
        <begin position="6"/>
        <end position="280"/>
    </location>
</feature>
<evidence type="ECO:0000259" key="2">
    <source>
        <dbReference type="Pfam" id="PF04909"/>
    </source>
</evidence>
<dbReference type="Proteomes" id="UP000199220">
    <property type="component" value="Unassembled WGS sequence"/>
</dbReference>
<sequence>MERGMIDAHHHFWRLAAQEQPWRTHDHAALARDFLPEDLRPLLQEAGVAGTVLVQSVDEPAENDRLTAFAAADLVRGVVGWLPLATPDAAEAELDRSRTDHWSGVRCLIGRDDVPWLGQARVRRLLRRLAADGLSWDVVPVTAAQVDAVVDVARALPELRIVVDHLARPPLDGGDRQGWAKRISALAACPNIAIKVSVGIDVLTGWQGWDVHALDAPLRHVLNRFGPERCMLASNWPVITLRADYIRAWQDLDATLTRLGLDATEGAAVRGGTAERWYGLAAVIDDE</sequence>
<proteinExistence type="inferred from homology"/>
<dbReference type="InterPro" id="IPR052350">
    <property type="entry name" value="Metallo-dep_Lactonases"/>
</dbReference>
<reference evidence="4" key="1">
    <citation type="submission" date="2016-10" db="EMBL/GenBank/DDBJ databases">
        <authorList>
            <person name="Varghese N."/>
            <person name="Submissions S."/>
        </authorList>
    </citation>
    <scope>NUCLEOTIDE SEQUENCE [LARGE SCALE GENOMIC DNA]</scope>
    <source>
        <strain evidence="4">DSM 21368</strain>
    </source>
</reference>
<dbReference type="AlphaFoldDB" id="A0A1H5MFA5"/>
<comment type="similarity">
    <text evidence="1">Belongs to the metallo-dependent hydrolases superfamily.</text>
</comment>
<keyword evidence="4" id="KW-1185">Reference proteome</keyword>
<evidence type="ECO:0000256" key="1">
    <source>
        <dbReference type="ARBA" id="ARBA00038310"/>
    </source>
</evidence>
<name>A0A1H5MFA5_9MICO</name>
<organism evidence="3 4">
    <name type="scientific">Ruania alba</name>
    <dbReference type="NCBI Taxonomy" id="648782"/>
    <lineage>
        <taxon>Bacteria</taxon>
        <taxon>Bacillati</taxon>
        <taxon>Actinomycetota</taxon>
        <taxon>Actinomycetes</taxon>
        <taxon>Micrococcales</taxon>
        <taxon>Ruaniaceae</taxon>
        <taxon>Ruania</taxon>
    </lineage>
</organism>
<dbReference type="SUPFAM" id="SSF51556">
    <property type="entry name" value="Metallo-dependent hydrolases"/>
    <property type="match status" value="1"/>
</dbReference>
<protein>
    <submittedName>
        <fullName evidence="3">L-fuconolactonase</fullName>
    </submittedName>
</protein>